<dbReference type="Proteomes" id="UP000734854">
    <property type="component" value="Unassembled WGS sequence"/>
</dbReference>
<protein>
    <submittedName>
        <fullName evidence="1">Uncharacterized protein</fullName>
    </submittedName>
</protein>
<name>A0A8J5C6A8_ZINOF</name>
<proteinExistence type="predicted"/>
<gene>
    <name evidence="1" type="ORF">ZIOFF_073677</name>
</gene>
<keyword evidence="2" id="KW-1185">Reference proteome</keyword>
<accession>A0A8J5C6A8</accession>
<organism evidence="1 2">
    <name type="scientific">Zingiber officinale</name>
    <name type="common">Ginger</name>
    <name type="synonym">Amomum zingiber</name>
    <dbReference type="NCBI Taxonomy" id="94328"/>
    <lineage>
        <taxon>Eukaryota</taxon>
        <taxon>Viridiplantae</taxon>
        <taxon>Streptophyta</taxon>
        <taxon>Embryophyta</taxon>
        <taxon>Tracheophyta</taxon>
        <taxon>Spermatophyta</taxon>
        <taxon>Magnoliopsida</taxon>
        <taxon>Liliopsida</taxon>
        <taxon>Zingiberales</taxon>
        <taxon>Zingiberaceae</taxon>
        <taxon>Zingiber</taxon>
    </lineage>
</organism>
<reference evidence="1 2" key="1">
    <citation type="submission" date="2020-08" db="EMBL/GenBank/DDBJ databases">
        <title>Plant Genome Project.</title>
        <authorList>
            <person name="Zhang R.-G."/>
        </authorList>
    </citation>
    <scope>NUCLEOTIDE SEQUENCE [LARGE SCALE GENOMIC DNA]</scope>
    <source>
        <tissue evidence="1">Rhizome</tissue>
    </source>
</reference>
<comment type="caution">
    <text evidence="1">The sequence shown here is derived from an EMBL/GenBank/DDBJ whole genome shotgun (WGS) entry which is preliminary data.</text>
</comment>
<dbReference type="AlphaFoldDB" id="A0A8J5C6A8"/>
<evidence type="ECO:0000313" key="1">
    <source>
        <dbReference type="EMBL" id="KAG6468982.1"/>
    </source>
</evidence>
<sequence length="282" mass="31413">MSRRIQPAGRSRSGSFGSEIEDAVTTVIRWRIPTPVTHLPSADCYRLENAAIGTCRYTAVDRSGPDSLTCRPMSAVWFGPGRASWLPAFSVEVISNSGANCASLIFIPFLSGFTHACYEGLHDSLPHSTCSWEPCTPSPESIPYFLEYSPLPSFWSELEVTLKKKRKGRKLTLTPSLKRQAVTILEDVALEERREQSPEPTLSTLYPTLLQSSTVQIGEGSSLQNDHPHPYMASLYDPLLDPDANDPIDLGFDDDVKEDAIKEMMWEEMLFYHPEGEVATRA</sequence>
<evidence type="ECO:0000313" key="2">
    <source>
        <dbReference type="Proteomes" id="UP000734854"/>
    </source>
</evidence>
<dbReference type="EMBL" id="JACMSC010000022">
    <property type="protein sequence ID" value="KAG6468982.1"/>
    <property type="molecule type" value="Genomic_DNA"/>
</dbReference>